<proteinExistence type="predicted"/>
<sequence>MGLNTVKIEIIVSNNTTEYLDKQQFKTIKTDYFAQVFSTGDTESDFVLIFTPAGLEQEAEDTVIHELLHILFWNFIEQMKSLILLTELHIDKRKRLIAELNNLEHKWIKVLVPAIKKP</sequence>
<dbReference type="EMBL" id="MT143999">
    <property type="protein sequence ID" value="QJA45880.1"/>
    <property type="molecule type" value="Genomic_DNA"/>
</dbReference>
<name>A0A6H1ZFB3_9ZZZZ</name>
<gene>
    <name evidence="1" type="ORF">TM448A00287_0002</name>
    <name evidence="2" type="ORF">TM448B00362_0002</name>
</gene>
<accession>A0A6H1ZFB3</accession>
<protein>
    <submittedName>
        <fullName evidence="1">Uncharacterized protein</fullName>
    </submittedName>
</protein>
<reference evidence="1" key="1">
    <citation type="submission" date="2020-03" db="EMBL/GenBank/DDBJ databases">
        <title>The deep terrestrial virosphere.</title>
        <authorList>
            <person name="Holmfeldt K."/>
            <person name="Nilsson E."/>
            <person name="Simone D."/>
            <person name="Lopez-Fernandez M."/>
            <person name="Wu X."/>
            <person name="de Brujin I."/>
            <person name="Lundin D."/>
            <person name="Andersson A."/>
            <person name="Bertilsson S."/>
            <person name="Dopson M."/>
        </authorList>
    </citation>
    <scope>NUCLEOTIDE SEQUENCE</scope>
    <source>
        <strain evidence="1">TM448A00287</strain>
        <strain evidence="2">TM448B00362</strain>
    </source>
</reference>
<dbReference type="EMBL" id="MT144616">
    <property type="protein sequence ID" value="QJH95256.1"/>
    <property type="molecule type" value="Genomic_DNA"/>
</dbReference>
<organism evidence="1">
    <name type="scientific">viral metagenome</name>
    <dbReference type="NCBI Taxonomy" id="1070528"/>
    <lineage>
        <taxon>unclassified sequences</taxon>
        <taxon>metagenomes</taxon>
        <taxon>organismal metagenomes</taxon>
    </lineage>
</organism>
<dbReference type="AlphaFoldDB" id="A0A6H1ZFB3"/>
<evidence type="ECO:0000313" key="1">
    <source>
        <dbReference type="EMBL" id="QJA45880.1"/>
    </source>
</evidence>
<evidence type="ECO:0000313" key="2">
    <source>
        <dbReference type="EMBL" id="QJH95256.1"/>
    </source>
</evidence>